<keyword evidence="1" id="KW-0378">Hydrolase</keyword>
<accession>A0A1I6I594</accession>
<sequence>MIVTFEELQAFLAEHFPQGARYGTLQGLGDGWAEMKLEVDDEHLRPGGTVSGPAMMALADVAVYAALLGKIGLVPLAVTSNLNINFLRKPVAHSPIRAKANMLRIGRTSAVGEVYIHSEGLEEPVAHATSIYAIPAAR</sequence>
<dbReference type="InterPro" id="IPR006683">
    <property type="entry name" value="Thioestr_dom"/>
</dbReference>
<dbReference type="SUPFAM" id="SSF54637">
    <property type="entry name" value="Thioesterase/thiol ester dehydrase-isomerase"/>
    <property type="match status" value="1"/>
</dbReference>
<protein>
    <submittedName>
        <fullName evidence="3">Uncharacterized domain 1-containing protein</fullName>
    </submittedName>
</protein>
<dbReference type="GO" id="GO:0016289">
    <property type="term" value="F:acyl-CoA hydrolase activity"/>
    <property type="evidence" value="ECO:0007669"/>
    <property type="project" value="UniProtKB-ARBA"/>
</dbReference>
<keyword evidence="4" id="KW-1185">Reference proteome</keyword>
<dbReference type="CDD" id="cd03443">
    <property type="entry name" value="PaaI_thioesterase"/>
    <property type="match status" value="1"/>
</dbReference>
<dbReference type="EMBL" id="FOYW01000001">
    <property type="protein sequence ID" value="SFR61550.1"/>
    <property type="molecule type" value="Genomic_DNA"/>
</dbReference>
<dbReference type="InterPro" id="IPR003736">
    <property type="entry name" value="PAAI_dom"/>
</dbReference>
<dbReference type="Pfam" id="PF03061">
    <property type="entry name" value="4HBT"/>
    <property type="match status" value="1"/>
</dbReference>
<feature type="domain" description="Thioesterase" evidence="2">
    <location>
        <begin position="47"/>
        <end position="123"/>
    </location>
</feature>
<dbReference type="NCBIfam" id="TIGR00369">
    <property type="entry name" value="unchar_dom_1"/>
    <property type="match status" value="1"/>
</dbReference>
<gene>
    <name evidence="3" type="ORF">SAMN05216203_1803</name>
</gene>
<evidence type="ECO:0000259" key="2">
    <source>
        <dbReference type="Pfam" id="PF03061"/>
    </source>
</evidence>
<evidence type="ECO:0000313" key="3">
    <source>
        <dbReference type="EMBL" id="SFR61550.1"/>
    </source>
</evidence>
<dbReference type="AlphaFoldDB" id="A0A1I6I594"/>
<evidence type="ECO:0000313" key="4">
    <source>
        <dbReference type="Proteomes" id="UP000198644"/>
    </source>
</evidence>
<dbReference type="RefSeq" id="WP_092011074.1">
    <property type="nucleotide sequence ID" value="NZ_FOYW01000001.1"/>
</dbReference>
<dbReference type="OrthoDB" id="9805304at2"/>
<dbReference type="Proteomes" id="UP000198644">
    <property type="component" value="Unassembled WGS sequence"/>
</dbReference>
<dbReference type="STRING" id="650891.SAMN05216203_1803"/>
<proteinExistence type="predicted"/>
<evidence type="ECO:0000256" key="1">
    <source>
        <dbReference type="ARBA" id="ARBA00022801"/>
    </source>
</evidence>
<reference evidence="3 4" key="1">
    <citation type="submission" date="2016-10" db="EMBL/GenBank/DDBJ databases">
        <authorList>
            <person name="de Groot N.N."/>
        </authorList>
    </citation>
    <scope>NUCLEOTIDE SEQUENCE [LARGE SCALE GENOMIC DNA]</scope>
    <source>
        <strain evidence="3 4">CGMCC 1.9167</strain>
    </source>
</reference>
<name>A0A1I6I594_9GAMM</name>
<organism evidence="3 4">
    <name type="scientific">Marinobacter daqiaonensis</name>
    <dbReference type="NCBI Taxonomy" id="650891"/>
    <lineage>
        <taxon>Bacteria</taxon>
        <taxon>Pseudomonadati</taxon>
        <taxon>Pseudomonadota</taxon>
        <taxon>Gammaproteobacteria</taxon>
        <taxon>Pseudomonadales</taxon>
        <taxon>Marinobacteraceae</taxon>
        <taxon>Marinobacter</taxon>
    </lineage>
</organism>
<dbReference type="Gene3D" id="3.10.129.10">
    <property type="entry name" value="Hotdog Thioesterase"/>
    <property type="match status" value="1"/>
</dbReference>
<dbReference type="InterPro" id="IPR029069">
    <property type="entry name" value="HotDog_dom_sf"/>
</dbReference>